<reference evidence="3 4" key="1">
    <citation type="journal article" date="2021" name="Plant Biotechnol. J.">
        <title>Multi-omics assisted identification of the key and species-specific regulatory components of drought-tolerant mechanisms in Gossypium stocksii.</title>
        <authorList>
            <person name="Yu D."/>
            <person name="Ke L."/>
            <person name="Zhang D."/>
            <person name="Wu Y."/>
            <person name="Sun Y."/>
            <person name="Mei J."/>
            <person name="Sun J."/>
            <person name="Sun Y."/>
        </authorList>
    </citation>
    <scope>NUCLEOTIDE SEQUENCE [LARGE SCALE GENOMIC DNA]</scope>
    <source>
        <strain evidence="4">cv. E1</strain>
        <tissue evidence="3">Leaf</tissue>
    </source>
</reference>
<dbReference type="CDD" id="cd06222">
    <property type="entry name" value="RNase_H_like"/>
    <property type="match status" value="1"/>
</dbReference>
<dbReference type="PANTHER" id="PTHR46890:SF48">
    <property type="entry name" value="RNA-DIRECTED DNA POLYMERASE"/>
    <property type="match status" value="1"/>
</dbReference>
<evidence type="ECO:0000313" key="3">
    <source>
        <dbReference type="EMBL" id="KAH1091625.1"/>
    </source>
</evidence>
<evidence type="ECO:0008006" key="5">
    <source>
        <dbReference type="Google" id="ProtNLM"/>
    </source>
</evidence>
<proteinExistence type="predicted"/>
<organism evidence="3 4">
    <name type="scientific">Gossypium stocksii</name>
    <dbReference type="NCBI Taxonomy" id="47602"/>
    <lineage>
        <taxon>Eukaryota</taxon>
        <taxon>Viridiplantae</taxon>
        <taxon>Streptophyta</taxon>
        <taxon>Embryophyta</taxon>
        <taxon>Tracheophyta</taxon>
        <taxon>Spermatophyta</taxon>
        <taxon>Magnoliopsida</taxon>
        <taxon>eudicotyledons</taxon>
        <taxon>Gunneridae</taxon>
        <taxon>Pentapetalae</taxon>
        <taxon>rosids</taxon>
        <taxon>malvids</taxon>
        <taxon>Malvales</taxon>
        <taxon>Malvaceae</taxon>
        <taxon>Malvoideae</taxon>
        <taxon>Gossypium</taxon>
    </lineage>
</organism>
<accession>A0A9D3VRV2</accession>
<dbReference type="PANTHER" id="PTHR46890">
    <property type="entry name" value="NON-LTR RETROLELEMENT REVERSE TRANSCRIPTASE-LIKE PROTEIN-RELATED"/>
    <property type="match status" value="1"/>
</dbReference>
<dbReference type="GO" id="GO:0003676">
    <property type="term" value="F:nucleic acid binding"/>
    <property type="evidence" value="ECO:0007669"/>
    <property type="project" value="InterPro"/>
</dbReference>
<dbReference type="InterPro" id="IPR002156">
    <property type="entry name" value="RNaseH_domain"/>
</dbReference>
<dbReference type="OrthoDB" id="1748430at2759"/>
<dbReference type="CDD" id="cd01650">
    <property type="entry name" value="RT_nLTR_like"/>
    <property type="match status" value="1"/>
</dbReference>
<dbReference type="EMBL" id="JAIQCV010000006">
    <property type="protein sequence ID" value="KAH1091625.1"/>
    <property type="molecule type" value="Genomic_DNA"/>
</dbReference>
<feature type="domain" description="RNase H type-1" evidence="2">
    <location>
        <begin position="519"/>
        <end position="625"/>
    </location>
</feature>
<dbReference type="InterPro" id="IPR036691">
    <property type="entry name" value="Endo/exonu/phosph_ase_sf"/>
</dbReference>
<dbReference type="InterPro" id="IPR052343">
    <property type="entry name" value="Retrotransposon-Effector_Assoc"/>
</dbReference>
<name>A0A9D3VRV2_9ROSI</name>
<dbReference type="Gene3D" id="3.30.420.10">
    <property type="entry name" value="Ribonuclease H-like superfamily/Ribonuclease H"/>
    <property type="match status" value="1"/>
</dbReference>
<keyword evidence="4" id="KW-1185">Reference proteome</keyword>
<gene>
    <name evidence="3" type="ORF">J1N35_018882</name>
</gene>
<feature type="domain" description="Reverse transcriptase" evidence="1">
    <location>
        <begin position="253"/>
        <end position="406"/>
    </location>
</feature>
<dbReference type="SUPFAM" id="SSF56219">
    <property type="entry name" value="DNase I-like"/>
    <property type="match status" value="1"/>
</dbReference>
<dbReference type="InterPro" id="IPR044730">
    <property type="entry name" value="RNase_H-like_dom_plant"/>
</dbReference>
<evidence type="ECO:0000259" key="1">
    <source>
        <dbReference type="Pfam" id="PF00078"/>
    </source>
</evidence>
<comment type="caution">
    <text evidence="3">The sequence shown here is derived from an EMBL/GenBank/DDBJ whole genome shotgun (WGS) entry which is preliminary data.</text>
</comment>
<dbReference type="Proteomes" id="UP000828251">
    <property type="component" value="Unassembled WGS sequence"/>
</dbReference>
<dbReference type="AlphaFoldDB" id="A0A9D3VRV2"/>
<dbReference type="InterPro" id="IPR000477">
    <property type="entry name" value="RT_dom"/>
</dbReference>
<protein>
    <recommendedName>
        <fullName evidence="5">Reverse transcriptase domain-containing protein</fullName>
    </recommendedName>
</protein>
<sequence length="647" mass="72968">MLELNGSNSMVQCVPTMAGSSSKVQEAVVSNISAEGVHHFEDRESVPLKENTPVIQEKMGVLVEVESLDSDKHLAIVFPKINFKWELNPLSSSCCLLQSWLSRACLILGLIMGDFNAILSHVDKKSPLTVRKRCQLFGKFGDSCAWQDLGYSGPSYTWQRDTLQSKVVEFFEKLYGEVPSIMRSMPIFGFPTLSPSDVSLLKYTITDEEIKRALFDMAPLKAPGLFASRQIDQDLNNTLIVLIPRNEAPEDFSQLKPISLCFVLYKLVMKVIANRFKAVFPKLIYQERSGFIAGHNISDNIILAQEIIHLMRCNRKGRNWMAIKLDLEKAYDRVSWDFIIASLVVAGILGFLQEVIMSAISSTSMQILWNGIPSQKSKPNCGIGQVYPLLPYLFVLCMEWLGLNIHVEIDNGKAKIVELGCESLMIPKEVCDEIERIAREFNWGSAGGHLKMSLVGWNSICQPRARCGLGFRHLSDQNSSFLMKIGFNLVSKKRTRRGIGHSNACTICGHDFEDLAHVLMDCPVTKEVWMLVVPDQLKQRVCCPFEAELWGILDGILILLNKGYRQAIIMTDNLEVAQILEDLDLEDSGIAVLRRTQQLLRSEGEWKIKHTPRDLNLVVDRFAKFGLNWKSSLQVLNKAPKEEEDLL</sequence>
<dbReference type="Pfam" id="PF13456">
    <property type="entry name" value="RVT_3"/>
    <property type="match status" value="1"/>
</dbReference>
<dbReference type="InterPro" id="IPR036397">
    <property type="entry name" value="RNaseH_sf"/>
</dbReference>
<evidence type="ECO:0000313" key="4">
    <source>
        <dbReference type="Proteomes" id="UP000828251"/>
    </source>
</evidence>
<evidence type="ECO:0000259" key="2">
    <source>
        <dbReference type="Pfam" id="PF13456"/>
    </source>
</evidence>
<dbReference type="Pfam" id="PF00078">
    <property type="entry name" value="RVT_1"/>
    <property type="match status" value="1"/>
</dbReference>
<dbReference type="GO" id="GO:0004523">
    <property type="term" value="F:RNA-DNA hybrid ribonuclease activity"/>
    <property type="evidence" value="ECO:0007669"/>
    <property type="project" value="InterPro"/>
</dbReference>